<dbReference type="EMBL" id="FMSH01000135">
    <property type="protein sequence ID" value="SCU75033.1"/>
    <property type="molecule type" value="Genomic_DNA"/>
</dbReference>
<evidence type="ECO:0000313" key="2">
    <source>
        <dbReference type="EMBL" id="SCU75033.1"/>
    </source>
</evidence>
<evidence type="ECO:0000256" key="1">
    <source>
        <dbReference type="SAM" id="MobiDB-lite"/>
    </source>
</evidence>
<gene>
    <name evidence="2" type="ORF">CNECB9_220013</name>
</gene>
<dbReference type="AlphaFoldDB" id="A0A1K0ICX8"/>
<protein>
    <submittedName>
        <fullName evidence="2">Uncharacterized protein</fullName>
    </submittedName>
</protein>
<name>A0A1K0ICX8_CUPNE</name>
<sequence>MGQQNGPSRPVFLCGVWHNHSPVFANPPDAETKKPATGTGAGFFSNKSGDAARRPQGPVETRFEQAGRRA</sequence>
<proteinExistence type="predicted"/>
<feature type="region of interest" description="Disordered" evidence="1">
    <location>
        <begin position="25"/>
        <end position="70"/>
    </location>
</feature>
<reference evidence="2" key="1">
    <citation type="submission" date="2016-09" db="EMBL/GenBank/DDBJ databases">
        <authorList>
            <person name="Capua I."/>
            <person name="De Benedictis P."/>
            <person name="Joannis T."/>
            <person name="Lombin L.H."/>
            <person name="Cattoli G."/>
        </authorList>
    </citation>
    <scope>NUCLEOTIDE SEQUENCE</scope>
    <source>
        <strain evidence="2">B9</strain>
    </source>
</reference>
<feature type="compositionally biased region" description="Basic and acidic residues" evidence="1">
    <location>
        <begin position="61"/>
        <end position="70"/>
    </location>
</feature>
<accession>A0A1K0ICX8</accession>
<organism evidence="2">
    <name type="scientific">Cupriavidus necator</name>
    <name type="common">Alcaligenes eutrophus</name>
    <name type="synonym">Ralstonia eutropha</name>
    <dbReference type="NCBI Taxonomy" id="106590"/>
    <lineage>
        <taxon>Bacteria</taxon>
        <taxon>Pseudomonadati</taxon>
        <taxon>Pseudomonadota</taxon>
        <taxon>Betaproteobacteria</taxon>
        <taxon>Burkholderiales</taxon>
        <taxon>Burkholderiaceae</taxon>
        <taxon>Cupriavidus</taxon>
    </lineage>
</organism>